<proteinExistence type="predicted"/>
<sequence length="270" mass="29894">MSNYLKKYLPLFFLLPFLFSCTTHYISQWQNYDEESTLADDGTVMIKNDTIGVSHAFNNQDGTVLVRIENYSQTPILINLTKSALTINGKTFGYVDGKSTISGWLDTFGSANGGQVGSFGGEIVGKPNTLFVPPLSYVEGSFANIQPEVRNIVGNRFIGNQTYYPLFNYPINTNLVFYEDSKSPMKLNSFINYSLIDSNNNPIITKTVNQNFYLSGFFKVRNMGQKELNQNLLTREDLGSYSITKGQGAGLILFLGGLIGLAAIAADVEE</sequence>
<gene>
    <name evidence="2" type="ORF">MM236_14485</name>
</gene>
<dbReference type="Proteomes" id="UP001165488">
    <property type="component" value="Unassembled WGS sequence"/>
</dbReference>
<comment type="caution">
    <text evidence="2">The sequence shown here is derived from an EMBL/GenBank/DDBJ whole genome shotgun (WGS) entry which is preliminary data.</text>
</comment>
<protein>
    <recommendedName>
        <fullName evidence="4">Lipoprotein</fullName>
    </recommendedName>
</protein>
<keyword evidence="1" id="KW-0732">Signal</keyword>
<evidence type="ECO:0000313" key="2">
    <source>
        <dbReference type="EMBL" id="MCH7399209.1"/>
    </source>
</evidence>
<evidence type="ECO:0000313" key="3">
    <source>
        <dbReference type="Proteomes" id="UP001165488"/>
    </source>
</evidence>
<dbReference type="RefSeq" id="WP_241275711.1">
    <property type="nucleotide sequence ID" value="NZ_JAKZGS010000013.1"/>
</dbReference>
<dbReference type="EMBL" id="JAKZGS010000013">
    <property type="protein sequence ID" value="MCH7399209.1"/>
    <property type="molecule type" value="Genomic_DNA"/>
</dbReference>
<keyword evidence="3" id="KW-1185">Reference proteome</keyword>
<dbReference type="PROSITE" id="PS51257">
    <property type="entry name" value="PROKAR_LIPOPROTEIN"/>
    <property type="match status" value="1"/>
</dbReference>
<evidence type="ECO:0008006" key="4">
    <source>
        <dbReference type="Google" id="ProtNLM"/>
    </source>
</evidence>
<feature type="chain" id="PRO_5045601717" description="Lipoprotein" evidence="1">
    <location>
        <begin position="26"/>
        <end position="270"/>
    </location>
</feature>
<feature type="signal peptide" evidence="1">
    <location>
        <begin position="1"/>
        <end position="25"/>
    </location>
</feature>
<reference evidence="2" key="1">
    <citation type="submission" date="2022-03" db="EMBL/GenBank/DDBJ databases">
        <title>De novo assembled genomes of Belliella spp. (Cyclobacteriaceae) strains.</title>
        <authorList>
            <person name="Szabo A."/>
            <person name="Korponai K."/>
            <person name="Felfoldi T."/>
        </authorList>
    </citation>
    <scope>NUCLEOTIDE SEQUENCE</scope>
    <source>
        <strain evidence="2">DSM 107340</strain>
    </source>
</reference>
<name>A0ABS9URG8_9BACT</name>
<evidence type="ECO:0000256" key="1">
    <source>
        <dbReference type="SAM" id="SignalP"/>
    </source>
</evidence>
<accession>A0ABS9URG8</accession>
<organism evidence="2 3">
    <name type="scientific">Belliella calami</name>
    <dbReference type="NCBI Taxonomy" id="2923436"/>
    <lineage>
        <taxon>Bacteria</taxon>
        <taxon>Pseudomonadati</taxon>
        <taxon>Bacteroidota</taxon>
        <taxon>Cytophagia</taxon>
        <taxon>Cytophagales</taxon>
        <taxon>Cyclobacteriaceae</taxon>
        <taxon>Belliella</taxon>
    </lineage>
</organism>